<dbReference type="Gene3D" id="3.40.640.10">
    <property type="entry name" value="Type I PLP-dependent aspartate aminotransferase-like (Major domain)"/>
    <property type="match status" value="1"/>
</dbReference>
<keyword evidence="13" id="KW-1185">Reference proteome</keyword>
<dbReference type="GO" id="GO:0051536">
    <property type="term" value="F:iron-sulfur cluster binding"/>
    <property type="evidence" value="ECO:0007669"/>
    <property type="project" value="UniProtKB-KW"/>
</dbReference>
<dbReference type="GO" id="GO:0046872">
    <property type="term" value="F:metal ion binding"/>
    <property type="evidence" value="ECO:0007669"/>
    <property type="project" value="UniProtKB-KW"/>
</dbReference>
<dbReference type="Gene3D" id="3.90.1150.10">
    <property type="entry name" value="Aspartate Aminotransferase, domain 1"/>
    <property type="match status" value="1"/>
</dbReference>
<keyword evidence="12" id="KW-0032">Aminotransferase</keyword>
<evidence type="ECO:0000256" key="7">
    <source>
        <dbReference type="ARBA" id="ARBA00022898"/>
    </source>
</evidence>
<keyword evidence="7" id="KW-0663">Pyridoxal phosphate</keyword>
<dbReference type="GO" id="GO:0008483">
    <property type="term" value="F:transaminase activity"/>
    <property type="evidence" value="ECO:0007669"/>
    <property type="project" value="UniProtKB-KW"/>
</dbReference>
<evidence type="ECO:0000259" key="11">
    <source>
        <dbReference type="Pfam" id="PF00266"/>
    </source>
</evidence>
<comment type="cofactor">
    <cofactor evidence="1">
        <name>pyridoxal 5'-phosphate</name>
        <dbReference type="ChEBI" id="CHEBI:597326"/>
    </cofactor>
</comment>
<evidence type="ECO:0000313" key="13">
    <source>
        <dbReference type="Proteomes" id="UP000019760"/>
    </source>
</evidence>
<name>A0A023D0J9_ACIMT</name>
<comment type="similarity">
    <text evidence="3">Belongs to the class-V pyridoxal-phosphate-dependent aminotransferase family. NifS/IscS subfamily.</text>
</comment>
<evidence type="ECO:0000313" key="12">
    <source>
        <dbReference type="EMBL" id="GAJ27652.1"/>
    </source>
</evidence>
<evidence type="ECO:0000256" key="5">
    <source>
        <dbReference type="ARBA" id="ARBA00022679"/>
    </source>
</evidence>
<comment type="catalytic activity">
    <reaction evidence="10">
        <text>(sulfur carrier)-H + L-cysteine = (sulfur carrier)-SH + L-alanine</text>
        <dbReference type="Rhea" id="RHEA:43892"/>
        <dbReference type="Rhea" id="RHEA-COMP:14737"/>
        <dbReference type="Rhea" id="RHEA-COMP:14739"/>
        <dbReference type="ChEBI" id="CHEBI:29917"/>
        <dbReference type="ChEBI" id="CHEBI:35235"/>
        <dbReference type="ChEBI" id="CHEBI:57972"/>
        <dbReference type="ChEBI" id="CHEBI:64428"/>
        <dbReference type="EC" id="2.8.1.7"/>
    </reaction>
</comment>
<sequence length="366" mass="37512">MTVYLDANASEPLRPAAFEVMARAAFLSGNPSSIHAEGQAARRVLEDARQVLAEAFGTEADGVIFTSGGTEANALALHAFRRQRLAMGATEHDAIRTPARRHAQVTALDVTPEGALDIDALGAFLDSGDAALVCVMAANNETGVLHPIREIAALCRSAGAWLHVDAVQAAGRVPVTLDTLGADSLAISGHKFGGPKGAGALLTRAATVDPLIQGGGQERGRRGGTPPLPAIAGMAAALREALAEDGSQQRVWRDRIEAAAREVGARVAGADAPRLGQTSALVLDGVAAQTQLIALDLAGYAVSAGAACSSGKVAFSHVLDAMGYGVAAGHAIRVSLPWNVEESDVEGFIAAYRAMALRLGGAGRRA</sequence>
<dbReference type="AlphaFoldDB" id="A0A023D0J9"/>
<evidence type="ECO:0000256" key="6">
    <source>
        <dbReference type="ARBA" id="ARBA00022723"/>
    </source>
</evidence>
<dbReference type="Pfam" id="PF00266">
    <property type="entry name" value="Aminotran_5"/>
    <property type="match status" value="1"/>
</dbReference>
<evidence type="ECO:0000256" key="4">
    <source>
        <dbReference type="ARBA" id="ARBA00013558"/>
    </source>
</evidence>
<comment type="function">
    <text evidence="2">Catalyzes the removal of elemental sulfur atoms from cysteine to produce alanine. Seems to participate in the biosynthesis of the nitrogenase metalloclusters by providing the inorganic sulfur required for the Fe-S core formation.</text>
</comment>
<proteinExistence type="inferred from homology"/>
<dbReference type="PANTHER" id="PTHR11601">
    <property type="entry name" value="CYSTEINE DESULFURYLASE FAMILY MEMBER"/>
    <property type="match status" value="1"/>
</dbReference>
<dbReference type="Gene3D" id="1.10.260.50">
    <property type="match status" value="1"/>
</dbReference>
<dbReference type="SUPFAM" id="SSF53383">
    <property type="entry name" value="PLP-dependent transferases"/>
    <property type="match status" value="1"/>
</dbReference>
<evidence type="ECO:0000256" key="2">
    <source>
        <dbReference type="ARBA" id="ARBA00003120"/>
    </source>
</evidence>
<dbReference type="GO" id="GO:0031071">
    <property type="term" value="F:cysteine desulfurase activity"/>
    <property type="evidence" value="ECO:0007669"/>
    <property type="project" value="UniProtKB-EC"/>
</dbReference>
<feature type="domain" description="Aminotransferase class V" evidence="11">
    <location>
        <begin position="3"/>
        <end position="347"/>
    </location>
</feature>
<dbReference type="InterPro" id="IPR015424">
    <property type="entry name" value="PyrdxlP-dep_Trfase"/>
</dbReference>
<keyword evidence="8" id="KW-0408">Iron</keyword>
<dbReference type="PIRSF" id="PIRSF005572">
    <property type="entry name" value="NifS"/>
    <property type="match status" value="1"/>
</dbReference>
<dbReference type="InterPro" id="IPR000192">
    <property type="entry name" value="Aminotrans_V_dom"/>
</dbReference>
<dbReference type="OrthoDB" id="9808002at2"/>
<evidence type="ECO:0000256" key="10">
    <source>
        <dbReference type="ARBA" id="ARBA00050776"/>
    </source>
</evidence>
<protein>
    <recommendedName>
        <fullName evidence="4">Cysteine desulfurase</fullName>
    </recommendedName>
</protein>
<keyword evidence="6" id="KW-0479">Metal-binding</keyword>
<evidence type="ECO:0000256" key="9">
    <source>
        <dbReference type="ARBA" id="ARBA00023014"/>
    </source>
</evidence>
<dbReference type="InterPro" id="IPR015422">
    <property type="entry name" value="PyrdxlP-dep_Trfase_small"/>
</dbReference>
<organism evidence="12 13">
    <name type="scientific">Acidomonas methanolica NBRC 104435</name>
    <dbReference type="NCBI Taxonomy" id="1231351"/>
    <lineage>
        <taxon>Bacteria</taxon>
        <taxon>Pseudomonadati</taxon>
        <taxon>Pseudomonadota</taxon>
        <taxon>Alphaproteobacteria</taxon>
        <taxon>Acetobacterales</taxon>
        <taxon>Acetobacteraceae</taxon>
        <taxon>Acidomonas</taxon>
    </lineage>
</organism>
<evidence type="ECO:0000256" key="1">
    <source>
        <dbReference type="ARBA" id="ARBA00001933"/>
    </source>
</evidence>
<keyword evidence="5 12" id="KW-0808">Transferase</keyword>
<dbReference type="Proteomes" id="UP000019760">
    <property type="component" value="Unassembled WGS sequence"/>
</dbReference>
<dbReference type="InterPro" id="IPR016454">
    <property type="entry name" value="Cysteine_dSase"/>
</dbReference>
<reference evidence="13" key="1">
    <citation type="journal article" date="2014" name="FEMS Microbiol. Lett.">
        <title>Draft Genomic DNA Sequence of the Facultatively Methylotrophic Bacterium Acidomonas methanolica type strain MB58.</title>
        <authorList>
            <person name="Higashiura N."/>
            <person name="Hadano H."/>
            <person name="Hirakawa H."/>
            <person name="Matsutani M."/>
            <person name="Takabe S."/>
            <person name="Matsushita K."/>
            <person name="Azuma Y."/>
        </authorList>
    </citation>
    <scope>NUCLEOTIDE SEQUENCE [LARGE SCALE GENOMIC DNA]</scope>
    <source>
        <strain evidence="13">MB58</strain>
    </source>
</reference>
<accession>A0A023D0J9</accession>
<dbReference type="RefSeq" id="WP_042055277.1">
    <property type="nucleotide sequence ID" value="NZ_BAND01000005.1"/>
</dbReference>
<gene>
    <name evidence="12" type="ORF">Amme_005_040</name>
</gene>
<dbReference type="InterPro" id="IPR015421">
    <property type="entry name" value="PyrdxlP-dep_Trfase_major"/>
</dbReference>
<reference evidence="12 13" key="2">
    <citation type="journal article" date="2014" name="FEMS Microbiol. Lett.">
        <title>Draft genomic DNA sequence of the facultatively methylotrophic bacterium Acidomonas methanolica type strain MB58.</title>
        <authorList>
            <person name="Higashiura N."/>
            <person name="Hadano H."/>
            <person name="Hirakawa H."/>
            <person name="Matsutani M."/>
            <person name="Takabe S."/>
            <person name="Matsushita K."/>
            <person name="Azuma Y."/>
        </authorList>
    </citation>
    <scope>NUCLEOTIDE SEQUENCE [LARGE SCALE GENOMIC DNA]</scope>
    <source>
        <strain evidence="12 13">MB58</strain>
    </source>
</reference>
<dbReference type="EMBL" id="BAND01000005">
    <property type="protein sequence ID" value="GAJ27652.1"/>
    <property type="molecule type" value="Genomic_DNA"/>
</dbReference>
<keyword evidence="9" id="KW-0411">Iron-sulfur</keyword>
<evidence type="ECO:0000256" key="8">
    <source>
        <dbReference type="ARBA" id="ARBA00023004"/>
    </source>
</evidence>
<dbReference type="PANTHER" id="PTHR11601:SF34">
    <property type="entry name" value="CYSTEINE DESULFURASE"/>
    <property type="match status" value="1"/>
</dbReference>
<evidence type="ECO:0000256" key="3">
    <source>
        <dbReference type="ARBA" id="ARBA00006490"/>
    </source>
</evidence>
<comment type="caution">
    <text evidence="12">The sequence shown here is derived from an EMBL/GenBank/DDBJ whole genome shotgun (WGS) entry which is preliminary data.</text>
</comment>